<evidence type="ECO:0000313" key="4">
    <source>
        <dbReference type="EMBL" id="QWG03310.1"/>
    </source>
</evidence>
<dbReference type="Proteomes" id="UP000678679">
    <property type="component" value="Chromosome 1"/>
</dbReference>
<keyword evidence="1 2" id="KW-0597">Phosphoprotein</keyword>
<feature type="modified residue" description="4-aspartylphosphate" evidence="2">
    <location>
        <position position="62"/>
    </location>
</feature>
<dbReference type="GO" id="GO:0000160">
    <property type="term" value="P:phosphorelay signal transduction system"/>
    <property type="evidence" value="ECO:0007669"/>
    <property type="project" value="InterPro"/>
</dbReference>
<dbReference type="SMART" id="SM00448">
    <property type="entry name" value="REC"/>
    <property type="match status" value="1"/>
</dbReference>
<evidence type="ECO:0000256" key="1">
    <source>
        <dbReference type="ARBA" id="ARBA00022553"/>
    </source>
</evidence>
<gene>
    <name evidence="4" type="ORF">KMW28_06925</name>
</gene>
<dbReference type="RefSeq" id="WP_169664024.1">
    <property type="nucleotide sequence ID" value="NZ_CP076132.1"/>
</dbReference>
<dbReference type="SUPFAM" id="SSF52172">
    <property type="entry name" value="CheY-like"/>
    <property type="match status" value="1"/>
</dbReference>
<protein>
    <submittedName>
        <fullName evidence="4">Response regulator</fullName>
    </submittedName>
</protein>
<reference evidence="4 5" key="1">
    <citation type="submission" date="2021-05" db="EMBL/GenBank/DDBJ databases">
        <title>Comparative genomic studies on the polysaccharide-degrading batcterial strains of the Flammeovirga genus.</title>
        <authorList>
            <person name="Zewei F."/>
            <person name="Zheng Z."/>
            <person name="Yu L."/>
            <person name="Ruyue G."/>
            <person name="Yanhong M."/>
            <person name="Yuanyuan C."/>
            <person name="Jingyan G."/>
            <person name="Wenjun H."/>
        </authorList>
    </citation>
    <scope>NUCLEOTIDE SEQUENCE [LARGE SCALE GENOMIC DNA]</scope>
    <source>
        <strain evidence="4 5">NBRC:100898</strain>
    </source>
</reference>
<keyword evidence="5" id="KW-1185">Reference proteome</keyword>
<sequence length="133" mass="15412">MKEKKLIFIDDDELLIDIVKIISSTLNETKHLSKSYYRSGDEFLKNTLINDYASTDNYVFLDLNMPGLDGWQVLEELMAFNFSKELKIFILSSSIHPRDKERAEANPLVHGYIEKPLSKQKLLDCITKNKVEV</sequence>
<dbReference type="PANTHER" id="PTHR44591:SF3">
    <property type="entry name" value="RESPONSE REGULATORY DOMAIN-CONTAINING PROTEIN"/>
    <property type="match status" value="1"/>
</dbReference>
<dbReference type="PANTHER" id="PTHR44591">
    <property type="entry name" value="STRESS RESPONSE REGULATOR PROTEIN 1"/>
    <property type="match status" value="1"/>
</dbReference>
<organism evidence="4 5">
    <name type="scientific">Flammeovirga yaeyamensis</name>
    <dbReference type="NCBI Taxonomy" id="367791"/>
    <lineage>
        <taxon>Bacteria</taxon>
        <taxon>Pseudomonadati</taxon>
        <taxon>Bacteroidota</taxon>
        <taxon>Cytophagia</taxon>
        <taxon>Cytophagales</taxon>
        <taxon>Flammeovirgaceae</taxon>
        <taxon>Flammeovirga</taxon>
    </lineage>
</organism>
<dbReference type="InterPro" id="IPR011006">
    <property type="entry name" value="CheY-like_superfamily"/>
</dbReference>
<dbReference type="EMBL" id="CP076132">
    <property type="protein sequence ID" value="QWG03310.1"/>
    <property type="molecule type" value="Genomic_DNA"/>
</dbReference>
<accession>A0AAX1N764</accession>
<dbReference type="KEGG" id="fya:KMW28_06925"/>
<evidence type="ECO:0000313" key="5">
    <source>
        <dbReference type="Proteomes" id="UP000678679"/>
    </source>
</evidence>
<dbReference type="AlphaFoldDB" id="A0AAX1N764"/>
<dbReference type="PROSITE" id="PS50110">
    <property type="entry name" value="RESPONSE_REGULATORY"/>
    <property type="match status" value="1"/>
</dbReference>
<evidence type="ECO:0000256" key="2">
    <source>
        <dbReference type="PROSITE-ProRule" id="PRU00169"/>
    </source>
</evidence>
<evidence type="ECO:0000259" key="3">
    <source>
        <dbReference type="PROSITE" id="PS50110"/>
    </source>
</evidence>
<feature type="domain" description="Response regulatory" evidence="3">
    <location>
        <begin position="5"/>
        <end position="130"/>
    </location>
</feature>
<dbReference type="Gene3D" id="3.40.50.2300">
    <property type="match status" value="1"/>
</dbReference>
<proteinExistence type="predicted"/>
<dbReference type="Pfam" id="PF00072">
    <property type="entry name" value="Response_reg"/>
    <property type="match status" value="1"/>
</dbReference>
<dbReference type="InterPro" id="IPR001789">
    <property type="entry name" value="Sig_transdc_resp-reg_receiver"/>
</dbReference>
<name>A0AAX1N764_9BACT</name>
<dbReference type="InterPro" id="IPR050595">
    <property type="entry name" value="Bact_response_regulator"/>
</dbReference>